<evidence type="ECO:0000313" key="3">
    <source>
        <dbReference type="Proteomes" id="UP001516023"/>
    </source>
</evidence>
<protein>
    <submittedName>
        <fullName evidence="2">Uncharacterized protein</fullName>
    </submittedName>
</protein>
<dbReference type="AlphaFoldDB" id="A0ABD3QXX7"/>
<feature type="compositionally biased region" description="Polar residues" evidence="1">
    <location>
        <begin position="183"/>
        <end position="200"/>
    </location>
</feature>
<feature type="region of interest" description="Disordered" evidence="1">
    <location>
        <begin position="119"/>
        <end position="144"/>
    </location>
</feature>
<evidence type="ECO:0000313" key="2">
    <source>
        <dbReference type="EMBL" id="KAL3804869.1"/>
    </source>
</evidence>
<organism evidence="2 3">
    <name type="scientific">Cyclotella cryptica</name>
    <dbReference type="NCBI Taxonomy" id="29204"/>
    <lineage>
        <taxon>Eukaryota</taxon>
        <taxon>Sar</taxon>
        <taxon>Stramenopiles</taxon>
        <taxon>Ochrophyta</taxon>
        <taxon>Bacillariophyta</taxon>
        <taxon>Coscinodiscophyceae</taxon>
        <taxon>Thalassiosirophycidae</taxon>
        <taxon>Stephanodiscales</taxon>
        <taxon>Stephanodiscaceae</taxon>
        <taxon>Cyclotella</taxon>
    </lineage>
</organism>
<dbReference type="Proteomes" id="UP001516023">
    <property type="component" value="Unassembled WGS sequence"/>
</dbReference>
<reference evidence="2 3" key="1">
    <citation type="journal article" date="2020" name="G3 (Bethesda)">
        <title>Improved Reference Genome for Cyclotella cryptica CCMP332, a Model for Cell Wall Morphogenesis, Salinity Adaptation, and Lipid Production in Diatoms (Bacillariophyta).</title>
        <authorList>
            <person name="Roberts W.R."/>
            <person name="Downey K.M."/>
            <person name="Ruck E.C."/>
            <person name="Traller J.C."/>
            <person name="Alverson A.J."/>
        </authorList>
    </citation>
    <scope>NUCLEOTIDE SEQUENCE [LARGE SCALE GENOMIC DNA]</scope>
    <source>
        <strain evidence="2 3">CCMP332</strain>
    </source>
</reference>
<feature type="compositionally biased region" description="Basic residues" evidence="1">
    <location>
        <begin position="269"/>
        <end position="286"/>
    </location>
</feature>
<evidence type="ECO:0000256" key="1">
    <source>
        <dbReference type="SAM" id="MobiDB-lite"/>
    </source>
</evidence>
<keyword evidence="3" id="KW-1185">Reference proteome</keyword>
<name>A0ABD3QXX7_9STRA</name>
<sequence length="311" mass="35226">MAKEFDISTANNEPHDQDDDVQEIDVACIPPPLFATASRDNQNDDDDLQIVGSTNCTILPHNRQDCIHPNSRFVAEDKPEADRRDNAKFCKLCYCYVCDKPARECEEWYFGGRGECIDDEPDGNSQDDVDQTEQEKKSGADGETSTFKSDVVCVTSFEPTAAEISATATNEATVSSVEAAGSITPQNASKSQRKNNQQPYKNHCHATDCGPNKHLWYNMRRAIRDGRDPSTVTSSVAERSQAELVAQMMQEYHENYHPTMHSTNQQSHERRRRSNPPTSNRRRVRMRNGSLRPGDHQQRIRAQAMLEDLYR</sequence>
<proteinExistence type="predicted"/>
<comment type="caution">
    <text evidence="2">The sequence shown here is derived from an EMBL/GenBank/DDBJ whole genome shotgun (WGS) entry which is preliminary data.</text>
</comment>
<accession>A0ABD3QXX7</accession>
<feature type="region of interest" description="Disordered" evidence="1">
    <location>
        <begin position="183"/>
        <end position="208"/>
    </location>
</feature>
<feature type="region of interest" description="Disordered" evidence="1">
    <location>
        <begin position="1"/>
        <end position="20"/>
    </location>
</feature>
<feature type="compositionally biased region" description="Acidic residues" evidence="1">
    <location>
        <begin position="119"/>
        <end position="132"/>
    </location>
</feature>
<gene>
    <name evidence="2" type="ORF">HJC23_006641</name>
</gene>
<dbReference type="EMBL" id="JABMIG020000005">
    <property type="protein sequence ID" value="KAL3804869.1"/>
    <property type="molecule type" value="Genomic_DNA"/>
</dbReference>
<feature type="region of interest" description="Disordered" evidence="1">
    <location>
        <begin position="259"/>
        <end position="298"/>
    </location>
</feature>